<proteinExistence type="predicted"/>
<protein>
    <submittedName>
        <fullName evidence="1">Uncharacterized protein</fullName>
    </submittedName>
</protein>
<accession>A0ACC0AKN8</accession>
<sequence length="913" mass="100471">MPKNANMDELHNCLLSGVSSSPTKEPPLKHGDEFVSGGGEPVVQKSVTTKSQQISLSEASVRECDCDSVDNLKILDGSSMNSSFESLTAHDLGSENIEPLEQKQDVAQDIGRKSPSETGVVASSELPGPEYLEHSNGEQIVISNKDPISNSIPGDFRLPHENGAAICAPENMGSATCAPENMGSATCDAHENHLDLQHSEPAEKDATNVASESVPHEGTSLPSRKQISSLLPPVSNRVLRSRSQEKPKASESKAVEVENSANEGRKSKQRKGRMKKIPVNEFSRIRTHLRYLLHRVKYERNLIDAYSCEGWKGQSLEKLKPEKELQRARSQIFRYKLKIRDLFQQLDRSLTEGRFPESLFDSEGQIDSEDIFCAKCGSKDLTIENDIILCDGACERGFHQFCLDPPLLKEDIPPDDEGWLCPGCDCKLDCVGMLNDFQESTLSVTDNWEKVFPEEAAAAASGKTMDEGTGLPSDDSEDDDYNPDDPGLDHEVSRGESTSDGSDYFSASDDIVPPLDNKQIFSPPSDDSEDDEYDPDAPDDDQQEKEESSSSDFTSDSEDLGAILEDGESPNKDEGHFPSVSEDSKPNAVASGEKLKAGKRKGRSLNDELSYLTESNTEAVSGKRRGERLDYKKLHDEAYRNATSDSSDEDYTETAGAKRRKSNAGKAIRICTNKIQDRNDRTDTMDGNQNHKENDHSVEGKSHKKLKVEGSNSISSESQKSTSEVGSSGKDAAKQYKRLGEAVVQRLVESFKENQYPKQDVKQSLAKELGLRVQQVGKWFENARWSFRHSSRMESKMVAAASTNGSSLRTRVHVMSLAAKQSPVLPSPSDSGMENLISSQVRPGNEECQITDAGEGKSVESEASGEKSTRKRKVDNQGSGAGNCMKQDQHDDTPKSQGVRQRDRIQRRGRKSS</sequence>
<comment type="caution">
    <text evidence="1">The sequence shown here is derived from an EMBL/GenBank/DDBJ whole genome shotgun (WGS) entry which is preliminary data.</text>
</comment>
<reference evidence="2" key="1">
    <citation type="journal article" date="2023" name="Nat. Plants">
        <title>Single-cell RNA sequencing provides a high-resolution roadmap for understanding the multicellular compartmentation of specialized metabolism.</title>
        <authorList>
            <person name="Sun S."/>
            <person name="Shen X."/>
            <person name="Li Y."/>
            <person name="Li Y."/>
            <person name="Wang S."/>
            <person name="Li R."/>
            <person name="Zhang H."/>
            <person name="Shen G."/>
            <person name="Guo B."/>
            <person name="Wei J."/>
            <person name="Xu J."/>
            <person name="St-Pierre B."/>
            <person name="Chen S."/>
            <person name="Sun C."/>
        </authorList>
    </citation>
    <scope>NUCLEOTIDE SEQUENCE [LARGE SCALE GENOMIC DNA]</scope>
</reference>
<keyword evidence="2" id="KW-1185">Reference proteome</keyword>
<dbReference type="Proteomes" id="UP001060085">
    <property type="component" value="Linkage Group LG05"/>
</dbReference>
<name>A0ACC0AKN8_CATRO</name>
<evidence type="ECO:0000313" key="2">
    <source>
        <dbReference type="Proteomes" id="UP001060085"/>
    </source>
</evidence>
<organism evidence="1 2">
    <name type="scientific">Catharanthus roseus</name>
    <name type="common">Madagascar periwinkle</name>
    <name type="synonym">Vinca rosea</name>
    <dbReference type="NCBI Taxonomy" id="4058"/>
    <lineage>
        <taxon>Eukaryota</taxon>
        <taxon>Viridiplantae</taxon>
        <taxon>Streptophyta</taxon>
        <taxon>Embryophyta</taxon>
        <taxon>Tracheophyta</taxon>
        <taxon>Spermatophyta</taxon>
        <taxon>Magnoliopsida</taxon>
        <taxon>eudicotyledons</taxon>
        <taxon>Gunneridae</taxon>
        <taxon>Pentapetalae</taxon>
        <taxon>asterids</taxon>
        <taxon>lamiids</taxon>
        <taxon>Gentianales</taxon>
        <taxon>Apocynaceae</taxon>
        <taxon>Rauvolfioideae</taxon>
        <taxon>Vinceae</taxon>
        <taxon>Catharanthinae</taxon>
        <taxon>Catharanthus</taxon>
    </lineage>
</organism>
<gene>
    <name evidence="1" type="ORF">M9H77_20484</name>
</gene>
<evidence type="ECO:0000313" key="1">
    <source>
        <dbReference type="EMBL" id="KAI5661161.1"/>
    </source>
</evidence>
<dbReference type="EMBL" id="CM044705">
    <property type="protein sequence ID" value="KAI5661161.1"/>
    <property type="molecule type" value="Genomic_DNA"/>
</dbReference>